<evidence type="ECO:0000313" key="1">
    <source>
        <dbReference type="EMBL" id="KAA6329550.1"/>
    </source>
</evidence>
<name>A0A5J4R8Y8_9ZZZZ</name>
<gene>
    <name evidence="1" type="ORF">EZS27_021655</name>
</gene>
<organism evidence="1">
    <name type="scientific">termite gut metagenome</name>
    <dbReference type="NCBI Taxonomy" id="433724"/>
    <lineage>
        <taxon>unclassified sequences</taxon>
        <taxon>metagenomes</taxon>
        <taxon>organismal metagenomes</taxon>
    </lineage>
</organism>
<proteinExistence type="predicted"/>
<reference evidence="1" key="1">
    <citation type="submission" date="2019-03" db="EMBL/GenBank/DDBJ databases">
        <title>Single cell metagenomics reveals metabolic interactions within the superorganism composed of flagellate Streblomastix strix and complex community of Bacteroidetes bacteria on its surface.</title>
        <authorList>
            <person name="Treitli S.C."/>
            <person name="Kolisko M."/>
            <person name="Husnik F."/>
            <person name="Keeling P."/>
            <person name="Hampl V."/>
        </authorList>
    </citation>
    <scope>NUCLEOTIDE SEQUENCE</scope>
    <source>
        <strain evidence="1">STM</strain>
    </source>
</reference>
<dbReference type="EMBL" id="SNRY01001630">
    <property type="protein sequence ID" value="KAA6329550.1"/>
    <property type="molecule type" value="Genomic_DNA"/>
</dbReference>
<protein>
    <submittedName>
        <fullName evidence="1">Uncharacterized protein</fullName>
    </submittedName>
</protein>
<dbReference type="InterPro" id="IPR012334">
    <property type="entry name" value="Pectin_lyas_fold"/>
</dbReference>
<accession>A0A5J4R8Y8</accession>
<sequence>MTDNFLLLRQLNTLLFSISFNEAAKHFTDGTEALTMTVYLAPYVYWIDDPDDPAIRIPASVQNALLAGRSAPIGLVVKCNRLTLFGLTSDPRNVVLACNRGQTLGSKGNFTMFSFTGDDLTVENLTMGNYCNVDLEYPLMPELNRSKRSPTVVQAQLAFCDGDRIMARNVRFLSRLNTMPLIGEKRTLFDRCHIECTDDALCPTGVYLNTTFTFFSSKPFYRTDGTGAVLLNCDMDVQTRGWQYLTKVGSPVTIVDSRFHHATDSLFLGWTQDPAADLRCYQYNVTLNGKPVLINADKPHLTVDMTDKPLLSAYRFEHNGEVFYNTYNLLRGDDEWDPMGIKATVAEAEQKLDVRLADIPTYLRITPAAADIESGVTNMKFSASVFRFGNYADEGHPVHWAAAADGKPPVTLHPDGMACTVTGTNDKDETQQVRISITTPIGLEAASVLTVASKILEPPVFTAVPKILSGGAGVLRVDYALRLEGRTDESLITWYRCRDTSGADAIPVAVTRLNQPEYTYALSQGDIGYYIMATVAPKHLRSPEGKVEKAITAAITQKQTVWRNLVTDFQNFPVEYQPVKLPGFWTVDGYKPADTANEDWVPRPEASWEYVVGFNGAKGTGLSQSARGSRLLYTPIEKNYGDMSVTLNVDPYKAAGQGFSIAGAGQYMDVYIKFDAETLTGYALRIIRTLKSDRSVDFYLVKYDHGQTTAISKPVTSVCFRADCTVTLNVKGNRLTAHAKTTTGLTDELPPGLSETVDLSAEITPNSFGGTGILYAAAGGSRSGSNESGSTMLHSLEVIWKQ</sequence>
<dbReference type="Gene3D" id="2.160.20.10">
    <property type="entry name" value="Single-stranded right-handed beta-helix, Pectin lyase-like"/>
    <property type="match status" value="1"/>
</dbReference>
<dbReference type="AlphaFoldDB" id="A0A5J4R8Y8"/>
<comment type="caution">
    <text evidence="1">The sequence shown here is derived from an EMBL/GenBank/DDBJ whole genome shotgun (WGS) entry which is preliminary data.</text>
</comment>